<protein>
    <recommendedName>
        <fullName evidence="2">tRNA pseudouridine(55) synthase</fullName>
        <ecNumber evidence="2">5.4.99.25</ecNumber>
    </recommendedName>
    <alternativeName>
        <fullName evidence="7">tRNA pseudouridine 55 synthase</fullName>
    </alternativeName>
    <alternativeName>
        <fullName evidence="5">tRNA pseudouridylate synthase</fullName>
    </alternativeName>
    <alternativeName>
        <fullName evidence="6">tRNA-uridine isomerase</fullName>
    </alternativeName>
</protein>
<reference evidence="11" key="2">
    <citation type="submission" date="2014-05" db="EMBL/GenBank/DDBJ databases">
        <title>The genome and life-stage specific transcriptomes of Globodera pallida elucidate key aspects of plant parasitism by a cyst nematode.</title>
        <authorList>
            <person name="Cotton J.A."/>
            <person name="Lilley C.J."/>
            <person name="Jones L.M."/>
            <person name="Kikuchi T."/>
            <person name="Reid A.J."/>
            <person name="Thorpe P."/>
            <person name="Tsai I.J."/>
            <person name="Beasley H."/>
            <person name="Blok V."/>
            <person name="Cock P.J.A."/>
            <person name="Van den Akker S.E."/>
            <person name="Holroyd N."/>
            <person name="Hunt M."/>
            <person name="Mantelin S."/>
            <person name="Naghra H."/>
            <person name="Pain A."/>
            <person name="Palomares-Rius J.E."/>
            <person name="Zarowiecki M."/>
            <person name="Berriman M."/>
            <person name="Jones J.T."/>
            <person name="Urwin P.E."/>
        </authorList>
    </citation>
    <scope>NUCLEOTIDE SEQUENCE [LARGE SCALE GENOMIC DNA]</scope>
    <source>
        <strain evidence="11">Lindley</strain>
    </source>
</reference>
<name>A0A183BZ11_GLOPA</name>
<dbReference type="PANTHER" id="PTHR21568:SF0">
    <property type="entry name" value="TRNA PSEUDOURIDINE SYNTHASE PUS10"/>
    <property type="match status" value="1"/>
</dbReference>
<sequence>MRMLVVFVFAISYMPVHLHNIATAFQQPDQWADDGSQPSLVMIALRKICATTNELLVVGDQSDHLQFYERQLSEGQVEFVEDGHAVGQSRKESVDVTQLAERTTWILQMLEANRPVHARPEYIIVLRDSRIVRFHPLIDYKSDNTHGLLKYYEARYHVPTQHVSVKKVIDVVRRGKTQTLELARELLLAGADSACGGSTGMAPTATAAARADAQIANIGTKILEQQKVATDSPCPSTSASVGCEPNWRCSFCLGLLNDDELLEKIADEAAHQLRREGHEAVNFVLALNVPMSVLLREAVVERLVEPELLSRQLMAKISKTTGLRPSLNSDLILTVTLENDEFVQADFDFLVLNFSHEFMRAPASKKRRMQCTDQADMASSLLTKMKIKAARDQMDRAVANTFKLLPARRPCTCVSVVFERQPLFIGGRYCKYSRMLPQSPWIGAVNDEEAPTPTDVGIGTVPARLPPQNSVSEKIAGPLVRHFGADASRFIAAGREDIDVRMLGTGRPFAVQLLNVRKAACLRTHASAAATLAALCAQINAGERARDVSVHALAHVTAKQVQQLNVGQEEKRKTYSALCCTRTPLADDAPLRRLHTHAFPLQVAQRTVVRVLKRRPLLDRMRCVYAMHAFALDSHHFVLRLQTQAGTYVKEFVHSDFGRTRPSVAELMGVELGQVDIVQLDVLNVDLNWPPGEGEKGEQKPGTDGSEKQSITN</sequence>
<dbReference type="GO" id="GO:0160148">
    <property type="term" value="F:tRNA pseudouridine(55) synthase activity"/>
    <property type="evidence" value="ECO:0007669"/>
    <property type="project" value="UniProtKB-EC"/>
</dbReference>
<dbReference type="InterPro" id="IPR020103">
    <property type="entry name" value="PsdUridine_synth_cat_dom_sf"/>
</dbReference>
<dbReference type="AlphaFoldDB" id="A0A183BZ11"/>
<feature type="region of interest" description="Disordered" evidence="8">
    <location>
        <begin position="689"/>
        <end position="713"/>
    </location>
</feature>
<feature type="compositionally biased region" description="Basic and acidic residues" evidence="8">
    <location>
        <begin position="693"/>
        <end position="707"/>
    </location>
</feature>
<dbReference type="Proteomes" id="UP000050741">
    <property type="component" value="Unassembled WGS sequence"/>
</dbReference>
<keyword evidence="9" id="KW-0732">Signal</keyword>
<accession>A0A183BZ11</accession>
<evidence type="ECO:0000256" key="6">
    <source>
        <dbReference type="ARBA" id="ARBA00079393"/>
    </source>
</evidence>
<dbReference type="FunFam" id="3.30.70.3190:FF:000001">
    <property type="entry name" value="tRNA pseudouridine synthase Pus10"/>
    <property type="match status" value="1"/>
</dbReference>
<evidence type="ECO:0000259" key="10">
    <source>
        <dbReference type="Pfam" id="PF21238"/>
    </source>
</evidence>
<proteinExistence type="inferred from homology"/>
<dbReference type="FunFam" id="3.30.70.2510:FF:000001">
    <property type="entry name" value="tRNA pseudouridine synthase Pus10"/>
    <property type="match status" value="1"/>
</dbReference>
<dbReference type="SUPFAM" id="SSF55120">
    <property type="entry name" value="Pseudouridine synthase"/>
    <property type="match status" value="1"/>
</dbReference>
<dbReference type="Gene3D" id="3.30.70.3190">
    <property type="match status" value="1"/>
</dbReference>
<evidence type="ECO:0000256" key="1">
    <source>
        <dbReference type="ARBA" id="ARBA00009652"/>
    </source>
</evidence>
<dbReference type="InterPro" id="IPR039894">
    <property type="entry name" value="Pus10-like"/>
</dbReference>
<keyword evidence="11" id="KW-1185">Reference proteome</keyword>
<dbReference type="Gene3D" id="3.30.70.2510">
    <property type="match status" value="1"/>
</dbReference>
<dbReference type="WBParaSite" id="GPLIN_000585200">
    <property type="protein sequence ID" value="GPLIN_000585200"/>
    <property type="gene ID" value="GPLIN_000585200"/>
</dbReference>
<dbReference type="PANTHER" id="PTHR21568">
    <property type="entry name" value="TRNA PSEUDOURIDINE SYNTHASE PUS10"/>
    <property type="match status" value="1"/>
</dbReference>
<feature type="chain" id="PRO_5008146823" description="tRNA pseudouridine(55) synthase" evidence="9">
    <location>
        <begin position="19"/>
        <end position="713"/>
    </location>
</feature>
<evidence type="ECO:0000256" key="2">
    <source>
        <dbReference type="ARBA" id="ARBA00012787"/>
    </source>
</evidence>
<comment type="similarity">
    <text evidence="1">Belongs to the pseudouridine synthase Pus10 family.</text>
</comment>
<organism evidence="11 12">
    <name type="scientific">Globodera pallida</name>
    <name type="common">Potato cyst nematode worm</name>
    <name type="synonym">Heterodera pallida</name>
    <dbReference type="NCBI Taxonomy" id="36090"/>
    <lineage>
        <taxon>Eukaryota</taxon>
        <taxon>Metazoa</taxon>
        <taxon>Ecdysozoa</taxon>
        <taxon>Nematoda</taxon>
        <taxon>Chromadorea</taxon>
        <taxon>Rhabditida</taxon>
        <taxon>Tylenchina</taxon>
        <taxon>Tylenchomorpha</taxon>
        <taxon>Tylenchoidea</taxon>
        <taxon>Heteroderidae</taxon>
        <taxon>Heteroderinae</taxon>
        <taxon>Globodera</taxon>
    </lineage>
</organism>
<evidence type="ECO:0000256" key="5">
    <source>
        <dbReference type="ARBA" id="ARBA00075270"/>
    </source>
</evidence>
<evidence type="ECO:0000256" key="8">
    <source>
        <dbReference type="SAM" id="MobiDB-lite"/>
    </source>
</evidence>
<evidence type="ECO:0000313" key="11">
    <source>
        <dbReference type="Proteomes" id="UP000050741"/>
    </source>
</evidence>
<feature type="signal peptide" evidence="9">
    <location>
        <begin position="1"/>
        <end position="18"/>
    </location>
</feature>
<reference evidence="11" key="1">
    <citation type="submission" date="2013-12" db="EMBL/GenBank/DDBJ databases">
        <authorList>
            <person name="Aslett M."/>
        </authorList>
    </citation>
    <scope>NUCLEOTIDE SEQUENCE [LARGE SCALE GENOMIC DNA]</scope>
    <source>
        <strain evidence="11">Lindley</strain>
    </source>
</reference>
<evidence type="ECO:0000256" key="3">
    <source>
        <dbReference type="ARBA" id="ARBA00022694"/>
    </source>
</evidence>
<dbReference type="GO" id="GO:0031119">
    <property type="term" value="P:tRNA pseudouridine synthesis"/>
    <property type="evidence" value="ECO:0007669"/>
    <property type="project" value="UniProtKB-ARBA"/>
</dbReference>
<evidence type="ECO:0000313" key="12">
    <source>
        <dbReference type="WBParaSite" id="GPLIN_000585200"/>
    </source>
</evidence>
<dbReference type="GO" id="GO:0003723">
    <property type="term" value="F:RNA binding"/>
    <property type="evidence" value="ECO:0007669"/>
    <property type="project" value="InterPro"/>
</dbReference>
<reference evidence="12" key="3">
    <citation type="submission" date="2016-06" db="UniProtKB">
        <authorList>
            <consortium name="WormBaseParasite"/>
        </authorList>
    </citation>
    <scope>IDENTIFICATION</scope>
</reference>
<dbReference type="Pfam" id="PF21238">
    <property type="entry name" value="Pus10_C"/>
    <property type="match status" value="1"/>
</dbReference>
<evidence type="ECO:0000256" key="4">
    <source>
        <dbReference type="ARBA" id="ARBA00023235"/>
    </source>
</evidence>
<keyword evidence="3" id="KW-0819">tRNA processing</keyword>
<keyword evidence="4" id="KW-0413">Isomerase</keyword>
<feature type="domain" description="Pus10-like C-terminal" evidence="10">
    <location>
        <begin position="424"/>
        <end position="686"/>
    </location>
</feature>
<dbReference type="EC" id="5.4.99.25" evidence="2"/>
<evidence type="ECO:0000256" key="7">
    <source>
        <dbReference type="ARBA" id="ARBA00083669"/>
    </source>
</evidence>
<evidence type="ECO:0000256" key="9">
    <source>
        <dbReference type="SAM" id="SignalP"/>
    </source>
</evidence>
<dbReference type="InterPro" id="IPR048741">
    <property type="entry name" value="Pus10-like_C"/>
</dbReference>